<evidence type="ECO:0000313" key="1">
    <source>
        <dbReference type="EMBL" id="MFB9643483.1"/>
    </source>
</evidence>
<proteinExistence type="predicted"/>
<dbReference type="Pfam" id="PF10974">
    <property type="entry name" value="DUF2804"/>
    <property type="match status" value="1"/>
</dbReference>
<name>A0ABV5ST04_9MICO</name>
<sequence>MARTIAERELTAPVALCGPDGRLNRDAVGWTRTPLHDTSGIDGRRVWGRNKRWEYWAITTPTHLIALTVSSIDYAAVHAILVHDRRDGSTIDRSAIAPLGSSATLPASLGDGPARARTSTIEIDIDELPDAAGTRLRGSAEGVRLDLVAHRPAGHESLGVVVPWSDRRFQYTVKDVARPATGWLEVGGGDRTVERIELPEGESWAVLDHGRGRWPYKMIWNWGAASGHVDGRTIGLQLGGKWTDGTGSTENAVVVDGRLHKISEELDWEYDADDWLAPWRIHGEHVELRFEPFWDRVSATELVVFGSHGHQCFGHYSGWVDAGGERIEVTALLGWAEDVRNRW</sequence>
<organism evidence="1 2">
    <name type="scientific">Agromyces lapidis</name>
    <dbReference type="NCBI Taxonomy" id="279574"/>
    <lineage>
        <taxon>Bacteria</taxon>
        <taxon>Bacillati</taxon>
        <taxon>Actinomycetota</taxon>
        <taxon>Actinomycetes</taxon>
        <taxon>Micrococcales</taxon>
        <taxon>Microbacteriaceae</taxon>
        <taxon>Agromyces</taxon>
    </lineage>
</organism>
<dbReference type="PANTHER" id="PTHR35868:SF3">
    <property type="entry name" value="DUF2804 DOMAIN-CONTAINING PROTEIN"/>
    <property type="match status" value="1"/>
</dbReference>
<protein>
    <submittedName>
        <fullName evidence="1">DUF2804 domain-containing protein</fullName>
    </submittedName>
</protein>
<dbReference type="InterPro" id="IPR021243">
    <property type="entry name" value="DUF2804"/>
</dbReference>
<dbReference type="PANTHER" id="PTHR35868">
    <property type="entry name" value="DUF2804 DOMAIN-CONTAINING PROTEIN-RELATED"/>
    <property type="match status" value="1"/>
</dbReference>
<comment type="caution">
    <text evidence="1">The sequence shown here is derived from an EMBL/GenBank/DDBJ whole genome shotgun (WGS) entry which is preliminary data.</text>
</comment>
<keyword evidence="2" id="KW-1185">Reference proteome</keyword>
<gene>
    <name evidence="1" type="ORF">ACFFQV_14385</name>
</gene>
<dbReference type="Proteomes" id="UP001589667">
    <property type="component" value="Unassembled WGS sequence"/>
</dbReference>
<dbReference type="EMBL" id="JBHMBL010000003">
    <property type="protein sequence ID" value="MFB9643483.1"/>
    <property type="molecule type" value="Genomic_DNA"/>
</dbReference>
<reference evidence="1 2" key="1">
    <citation type="submission" date="2024-09" db="EMBL/GenBank/DDBJ databases">
        <authorList>
            <person name="Sun Q."/>
            <person name="Mori K."/>
        </authorList>
    </citation>
    <scope>NUCLEOTIDE SEQUENCE [LARGE SCALE GENOMIC DNA]</scope>
    <source>
        <strain evidence="1 2">JCM 14321</strain>
    </source>
</reference>
<accession>A0ABV5ST04</accession>
<dbReference type="RefSeq" id="WP_157425249.1">
    <property type="nucleotide sequence ID" value="NZ_BAAANI010000004.1"/>
</dbReference>
<evidence type="ECO:0000313" key="2">
    <source>
        <dbReference type="Proteomes" id="UP001589667"/>
    </source>
</evidence>